<gene>
    <name evidence="8" type="ORF">C5O25_05365</name>
</gene>
<dbReference type="Pfam" id="PF10150">
    <property type="entry name" value="RNase_E_G"/>
    <property type="match status" value="1"/>
</dbReference>
<dbReference type="InterPro" id="IPR012340">
    <property type="entry name" value="NA-bd_OB-fold"/>
</dbReference>
<dbReference type="Proteomes" id="UP000244925">
    <property type="component" value="Unassembled WGS sequence"/>
</dbReference>
<protein>
    <submittedName>
        <fullName evidence="8">Ribonuclease E/G</fullName>
    </submittedName>
</protein>
<evidence type="ECO:0000259" key="7">
    <source>
        <dbReference type="SMART" id="SM00316"/>
    </source>
</evidence>
<dbReference type="InterPro" id="IPR004659">
    <property type="entry name" value="RNase_E/G"/>
</dbReference>
<dbReference type="SUPFAM" id="SSF50249">
    <property type="entry name" value="Nucleic acid-binding proteins"/>
    <property type="match status" value="1"/>
</dbReference>
<evidence type="ECO:0000313" key="8">
    <source>
        <dbReference type="EMBL" id="PWB08024.1"/>
    </source>
</evidence>
<dbReference type="CDD" id="cd04453">
    <property type="entry name" value="S1_RNase_E"/>
    <property type="match status" value="1"/>
</dbReference>
<feature type="compositionally biased region" description="Basic residues" evidence="6">
    <location>
        <begin position="529"/>
        <end position="540"/>
    </location>
</feature>
<reference evidence="9" key="1">
    <citation type="submission" date="2018-02" db="EMBL/GenBank/DDBJ databases">
        <authorList>
            <person name="Clavel T."/>
            <person name="Strowig T."/>
        </authorList>
    </citation>
    <scope>NUCLEOTIDE SEQUENCE [LARGE SCALE GENOMIC DNA]</scope>
    <source>
        <strain evidence="9">DSM 100764</strain>
    </source>
</reference>
<keyword evidence="9" id="KW-1185">Reference proteome</keyword>
<dbReference type="NCBIfam" id="TIGR00757">
    <property type="entry name" value="RNaseEG"/>
    <property type="match status" value="1"/>
</dbReference>
<dbReference type="GO" id="GO:0006364">
    <property type="term" value="P:rRNA processing"/>
    <property type="evidence" value="ECO:0007669"/>
    <property type="project" value="TreeGrafter"/>
</dbReference>
<dbReference type="PANTHER" id="PTHR30001:SF0">
    <property type="entry name" value="RIBONUCLEASE G"/>
    <property type="match status" value="1"/>
</dbReference>
<organism evidence="8 9">
    <name type="scientific">Paramuribaculum intestinale</name>
    <dbReference type="NCBI Taxonomy" id="2094151"/>
    <lineage>
        <taxon>Bacteria</taxon>
        <taxon>Pseudomonadati</taxon>
        <taxon>Bacteroidota</taxon>
        <taxon>Bacteroidia</taxon>
        <taxon>Bacteroidales</taxon>
        <taxon>Muribaculaceae</taxon>
        <taxon>Paramuribaculum</taxon>
    </lineage>
</organism>
<sequence>MKSELIVDVQPKEVSIALLEDSRLVSLQKESRNIAYAVGDIYLAKVKKLMPGLNAAFVNVGYEKDAFLHYLDLGSSFASYSTFLKQALDDRKHQPSLPKMKLKPDIDKHGQITDVLQPGQELMVQIVKEPISSKGPRLTTEITLTGRYMVLIPFGDKISVSQKIKTSEEKIRLRRLIESIRPKNFSIIIRTSAEGKRVTELNHELRTLLQCWEDTVARAQCATAPALIFEEESRIVGVLRDIFNPDFESIHVNDPDVYSQISKYVNLIAPDRSSIVQLYQKPEPIFDHFGITRQIKSSFGKTVSFKSGAYIIIEHTEALHVIDVNSGNRSKAAADQETNALEVNMRAADEIARQLRLRDMGGIIVIDFIDMAKSEHRQKLYEHMREIMATDRARHNILPLSKFGLMQITRQRVRPALDITTAEECPSCFGKGKVQPSLLFTDLLREKIDYLVDELKQTGFTMYVHPFVDAYLKKGLISTFRRWRMETGKKFNVRPDQSLAYLQYRVLDAKGNEIDLKEEKDIDSSATKSKSKAKNRGNED</sequence>
<comment type="cofactor">
    <cofactor evidence="1">
        <name>Mg(2+)</name>
        <dbReference type="ChEBI" id="CHEBI:18420"/>
    </cofactor>
</comment>
<evidence type="ECO:0000256" key="3">
    <source>
        <dbReference type="ARBA" id="ARBA00022801"/>
    </source>
</evidence>
<evidence type="ECO:0000256" key="2">
    <source>
        <dbReference type="ARBA" id="ARBA00022723"/>
    </source>
</evidence>
<dbReference type="GO" id="GO:0016787">
    <property type="term" value="F:hydrolase activity"/>
    <property type="evidence" value="ECO:0007669"/>
    <property type="project" value="UniProtKB-KW"/>
</dbReference>
<evidence type="ECO:0000256" key="1">
    <source>
        <dbReference type="ARBA" id="ARBA00001946"/>
    </source>
</evidence>
<dbReference type="InterPro" id="IPR019307">
    <property type="entry name" value="RNA-bd_AU-1/RNase_E/G"/>
</dbReference>
<dbReference type="InterPro" id="IPR003029">
    <property type="entry name" value="S1_domain"/>
</dbReference>
<accession>A0A2V1J040</accession>
<name>A0A2V1J040_9BACT</name>
<feature type="region of interest" description="Disordered" evidence="6">
    <location>
        <begin position="518"/>
        <end position="540"/>
    </location>
</feature>
<dbReference type="SMART" id="SM00316">
    <property type="entry name" value="S1"/>
    <property type="match status" value="1"/>
</dbReference>
<evidence type="ECO:0000256" key="5">
    <source>
        <dbReference type="ARBA" id="ARBA00022884"/>
    </source>
</evidence>
<evidence type="ECO:0000256" key="6">
    <source>
        <dbReference type="SAM" id="MobiDB-lite"/>
    </source>
</evidence>
<dbReference type="RefSeq" id="WP_107035708.1">
    <property type="nucleotide sequence ID" value="NZ_CAOLHR010000007.1"/>
</dbReference>
<dbReference type="GeneID" id="93423869"/>
<dbReference type="AlphaFoldDB" id="A0A2V1J040"/>
<dbReference type="GO" id="GO:0046872">
    <property type="term" value="F:metal ion binding"/>
    <property type="evidence" value="ECO:0007669"/>
    <property type="project" value="UniProtKB-KW"/>
</dbReference>
<keyword evidence="4" id="KW-0460">Magnesium</keyword>
<keyword evidence="5" id="KW-0694">RNA-binding</keyword>
<keyword evidence="3" id="KW-0378">Hydrolase</keyword>
<dbReference type="GO" id="GO:0004540">
    <property type="term" value="F:RNA nuclease activity"/>
    <property type="evidence" value="ECO:0007669"/>
    <property type="project" value="InterPro"/>
</dbReference>
<dbReference type="GO" id="GO:0003723">
    <property type="term" value="F:RNA binding"/>
    <property type="evidence" value="ECO:0007669"/>
    <property type="project" value="UniProtKB-KW"/>
</dbReference>
<comment type="caution">
    <text evidence="8">The sequence shown here is derived from an EMBL/GenBank/DDBJ whole genome shotgun (WGS) entry which is preliminary data.</text>
</comment>
<dbReference type="PANTHER" id="PTHR30001">
    <property type="entry name" value="RIBONUCLEASE"/>
    <property type="match status" value="1"/>
</dbReference>
<evidence type="ECO:0000313" key="9">
    <source>
        <dbReference type="Proteomes" id="UP000244925"/>
    </source>
</evidence>
<feature type="domain" description="S1 motif" evidence="7">
    <location>
        <begin position="37"/>
        <end position="141"/>
    </location>
</feature>
<proteinExistence type="predicted"/>
<dbReference type="GO" id="GO:0005737">
    <property type="term" value="C:cytoplasm"/>
    <property type="evidence" value="ECO:0007669"/>
    <property type="project" value="TreeGrafter"/>
</dbReference>
<dbReference type="EMBL" id="PUBV01000008">
    <property type="protein sequence ID" value="PWB08024.1"/>
    <property type="molecule type" value="Genomic_DNA"/>
</dbReference>
<keyword evidence="2" id="KW-0479">Metal-binding</keyword>
<evidence type="ECO:0000256" key="4">
    <source>
        <dbReference type="ARBA" id="ARBA00022842"/>
    </source>
</evidence>
<dbReference type="Gene3D" id="2.40.50.140">
    <property type="entry name" value="Nucleic acid-binding proteins"/>
    <property type="match status" value="1"/>
</dbReference>